<protein>
    <recommendedName>
        <fullName evidence="3">Aminotransferase-like plant mobile domain-containing protein</fullName>
    </recommendedName>
</protein>
<gene>
    <name evidence="4" type="ORF">Taro_013151</name>
</gene>
<dbReference type="AlphaFoldDB" id="A0A843U5U6"/>
<feature type="domain" description="Aminotransferase-like plant mobile" evidence="3">
    <location>
        <begin position="101"/>
        <end position="459"/>
    </location>
</feature>
<dbReference type="OrthoDB" id="1704833at2759"/>
<dbReference type="PANTHER" id="PTHR46033:SF8">
    <property type="entry name" value="PROTEIN MAINTENANCE OF MERISTEMS-LIKE"/>
    <property type="match status" value="1"/>
</dbReference>
<sequence length="661" mass="74508">MRTRGKRTILRSRRQPEEEEEEEEMMAEEEEAGPAVAGADGESEPEGDNAGDDEGGDETEAEAPRQPKGKGRMRSRVTWDLCWAWYRALPEIQQTRIARMGFGHLLSVRPFHVDVPYLEALRERWEEDCKAFIMPWGHMIPTLEDVAYLTGLPVQGVPVVGQERSDYYDDIVELLGPEFVAGRRRPIQSILLGSLSEAVGLRGRRRGPLETLEEFYSGVRGALDLGDQSEEHSVRIFVAYLFGRLLFATQSSQMNCKFMLLLRDLAHAGRYAWGAAMLGHLFSLLLSSSWRSQSTGGFTPFLQIWGYTRFPMGCGTLREGSQTLVPLMARWDVAPDLRVTDRRAEDVRVALDHYPHDQVVWTPYAGEADSSHPAVAAGRPLFDCHLLLLCLGTCEVLYLELVVRTLGWHQPAMEVPSLGKEGHSHRRFFAEDRDWGEEHGSMVAYWRAGGDLVVQQVGLQDSSAYLEDYRARYARRLRLDRRVLPESQAIRLLEGRLAEQEVELERLRAEVRTLRAEQSRVWASRDAGASSSAQPAGGDLAIRLQEALDKANERIQELEAERQAGGVATLQAQVEALRLDLSRMEGRMIAFRDNARDAEAEKIWAIEARVQAVADLEFLKNRVLKKRREQQRQTQQEAAQRMGSVFGSLDDIVSLGDPSVG</sequence>
<dbReference type="InterPro" id="IPR044824">
    <property type="entry name" value="MAIN-like"/>
</dbReference>
<feature type="coiled-coil region" evidence="1">
    <location>
        <begin position="541"/>
        <end position="636"/>
    </location>
</feature>
<proteinExistence type="predicted"/>
<dbReference type="Pfam" id="PF10536">
    <property type="entry name" value="PMD"/>
    <property type="match status" value="1"/>
</dbReference>
<evidence type="ECO:0000256" key="1">
    <source>
        <dbReference type="SAM" id="Coils"/>
    </source>
</evidence>
<dbReference type="EMBL" id="NMUH01000521">
    <property type="protein sequence ID" value="MQL80702.1"/>
    <property type="molecule type" value="Genomic_DNA"/>
</dbReference>
<keyword evidence="5" id="KW-1185">Reference proteome</keyword>
<comment type="caution">
    <text evidence="4">The sequence shown here is derived from an EMBL/GenBank/DDBJ whole genome shotgun (WGS) entry which is preliminary data.</text>
</comment>
<feature type="compositionally biased region" description="Acidic residues" evidence="2">
    <location>
        <begin position="41"/>
        <end position="61"/>
    </location>
</feature>
<feature type="compositionally biased region" description="Acidic residues" evidence="2">
    <location>
        <begin position="17"/>
        <end position="32"/>
    </location>
</feature>
<organism evidence="4 5">
    <name type="scientific">Colocasia esculenta</name>
    <name type="common">Wild taro</name>
    <name type="synonym">Arum esculentum</name>
    <dbReference type="NCBI Taxonomy" id="4460"/>
    <lineage>
        <taxon>Eukaryota</taxon>
        <taxon>Viridiplantae</taxon>
        <taxon>Streptophyta</taxon>
        <taxon>Embryophyta</taxon>
        <taxon>Tracheophyta</taxon>
        <taxon>Spermatophyta</taxon>
        <taxon>Magnoliopsida</taxon>
        <taxon>Liliopsida</taxon>
        <taxon>Araceae</taxon>
        <taxon>Aroideae</taxon>
        <taxon>Colocasieae</taxon>
        <taxon>Colocasia</taxon>
    </lineage>
</organism>
<dbReference type="GO" id="GO:0010073">
    <property type="term" value="P:meristem maintenance"/>
    <property type="evidence" value="ECO:0007669"/>
    <property type="project" value="InterPro"/>
</dbReference>
<dbReference type="Proteomes" id="UP000652761">
    <property type="component" value="Unassembled WGS sequence"/>
</dbReference>
<dbReference type="PANTHER" id="PTHR46033">
    <property type="entry name" value="PROTEIN MAIN-LIKE 2"/>
    <property type="match status" value="1"/>
</dbReference>
<name>A0A843U5U6_COLES</name>
<feature type="coiled-coil region" evidence="1">
    <location>
        <begin position="490"/>
        <end position="517"/>
    </location>
</feature>
<evidence type="ECO:0000313" key="4">
    <source>
        <dbReference type="EMBL" id="MQL80702.1"/>
    </source>
</evidence>
<evidence type="ECO:0000256" key="2">
    <source>
        <dbReference type="SAM" id="MobiDB-lite"/>
    </source>
</evidence>
<evidence type="ECO:0000313" key="5">
    <source>
        <dbReference type="Proteomes" id="UP000652761"/>
    </source>
</evidence>
<keyword evidence="1" id="KW-0175">Coiled coil</keyword>
<dbReference type="InterPro" id="IPR019557">
    <property type="entry name" value="AminoTfrase-like_pln_mobile"/>
</dbReference>
<feature type="region of interest" description="Disordered" evidence="2">
    <location>
        <begin position="1"/>
        <end position="72"/>
    </location>
</feature>
<accession>A0A843U5U6</accession>
<reference evidence="4" key="1">
    <citation type="submission" date="2017-07" db="EMBL/GenBank/DDBJ databases">
        <title>Taro Niue Genome Assembly and Annotation.</title>
        <authorList>
            <person name="Atibalentja N."/>
            <person name="Keating K."/>
            <person name="Fields C.J."/>
        </authorList>
    </citation>
    <scope>NUCLEOTIDE SEQUENCE</scope>
    <source>
        <strain evidence="4">Niue_2</strain>
        <tissue evidence="4">Leaf</tissue>
    </source>
</reference>
<feature type="compositionally biased region" description="Basic residues" evidence="2">
    <location>
        <begin position="1"/>
        <end position="13"/>
    </location>
</feature>
<evidence type="ECO:0000259" key="3">
    <source>
        <dbReference type="Pfam" id="PF10536"/>
    </source>
</evidence>